<feature type="transmembrane region" description="Helical" evidence="1">
    <location>
        <begin position="16"/>
        <end position="37"/>
    </location>
</feature>
<feature type="transmembrane region" description="Helical" evidence="1">
    <location>
        <begin position="57"/>
        <end position="79"/>
    </location>
</feature>
<gene>
    <name evidence="2" type="ORF">SAMN05421647_10311</name>
</gene>
<evidence type="ECO:0000313" key="3">
    <source>
        <dbReference type="Proteomes" id="UP000186895"/>
    </source>
</evidence>
<protein>
    <submittedName>
        <fullName evidence="2">Uncharacterized protein</fullName>
    </submittedName>
</protein>
<accession>A0A1N6QYW2</accession>
<evidence type="ECO:0000313" key="2">
    <source>
        <dbReference type="EMBL" id="SIQ21759.1"/>
    </source>
</evidence>
<dbReference type="AlphaFoldDB" id="A0A1N6QYW2"/>
<proteinExistence type="predicted"/>
<dbReference type="Proteomes" id="UP000186895">
    <property type="component" value="Unassembled WGS sequence"/>
</dbReference>
<keyword evidence="1" id="KW-1133">Transmembrane helix</keyword>
<sequence>MRRKAPRDEGSIESRLIALAASLFFSIPTAVIIWLLINKELAYWGGFLGSGYLLSSIAIFAVLAFLFPLFFPAILGHVWRSIVRVAGWLGW</sequence>
<reference evidence="2 3" key="1">
    <citation type="submission" date="2017-01" db="EMBL/GenBank/DDBJ databases">
        <authorList>
            <person name="Mah S.A."/>
            <person name="Swanson W.J."/>
            <person name="Moy G.W."/>
            <person name="Vacquier V.D."/>
        </authorList>
    </citation>
    <scope>NUCLEOTIDE SEQUENCE [LARGE SCALE GENOMIC DNA]</scope>
    <source>
        <strain evidence="2 3">DSM 7027</strain>
    </source>
</reference>
<keyword evidence="1" id="KW-0472">Membrane</keyword>
<name>A0A1N6QYW2_9GAMM</name>
<evidence type="ECO:0000256" key="1">
    <source>
        <dbReference type="SAM" id="Phobius"/>
    </source>
</evidence>
<dbReference type="EMBL" id="FTMN01000003">
    <property type="protein sequence ID" value="SIQ21759.1"/>
    <property type="molecule type" value="Genomic_DNA"/>
</dbReference>
<dbReference type="STRING" id="49186.SAMN05421647_10311"/>
<keyword evidence="3" id="KW-1185">Reference proteome</keyword>
<organism evidence="2 3">
    <name type="scientific">Marinobacterium stanieri</name>
    <dbReference type="NCBI Taxonomy" id="49186"/>
    <lineage>
        <taxon>Bacteria</taxon>
        <taxon>Pseudomonadati</taxon>
        <taxon>Pseudomonadota</taxon>
        <taxon>Gammaproteobacteria</taxon>
        <taxon>Oceanospirillales</taxon>
        <taxon>Oceanospirillaceae</taxon>
        <taxon>Marinobacterium</taxon>
    </lineage>
</organism>
<dbReference type="RefSeq" id="WP_076462148.1">
    <property type="nucleotide sequence ID" value="NZ_FTMN01000003.1"/>
</dbReference>
<keyword evidence="1" id="KW-0812">Transmembrane</keyword>